<dbReference type="Pfam" id="PF12704">
    <property type="entry name" value="MacB_PCD"/>
    <property type="match status" value="1"/>
</dbReference>
<evidence type="ECO:0000256" key="5">
    <source>
        <dbReference type="ARBA" id="ARBA00023136"/>
    </source>
</evidence>
<evidence type="ECO:0000313" key="9">
    <source>
        <dbReference type="EMBL" id="TKB50437.1"/>
    </source>
</evidence>
<evidence type="ECO:0000256" key="6">
    <source>
        <dbReference type="SAM" id="Phobius"/>
    </source>
</evidence>
<feature type="transmembrane region" description="Helical" evidence="6">
    <location>
        <begin position="363"/>
        <end position="382"/>
    </location>
</feature>
<protein>
    <submittedName>
        <fullName evidence="9">FtsX-like permease family protein</fullName>
    </submittedName>
</protein>
<dbReference type="PANTHER" id="PTHR30572">
    <property type="entry name" value="MEMBRANE COMPONENT OF TRANSPORTER-RELATED"/>
    <property type="match status" value="1"/>
</dbReference>
<gene>
    <name evidence="9" type="ORF">FCL40_04585</name>
</gene>
<evidence type="ECO:0000259" key="7">
    <source>
        <dbReference type="Pfam" id="PF02687"/>
    </source>
</evidence>
<dbReference type="Pfam" id="PF02687">
    <property type="entry name" value="FtsX"/>
    <property type="match status" value="1"/>
</dbReference>
<dbReference type="OrthoDB" id="8735006at2"/>
<feature type="transmembrane region" description="Helical" evidence="6">
    <location>
        <begin position="311"/>
        <end position="336"/>
    </location>
</feature>
<evidence type="ECO:0000259" key="8">
    <source>
        <dbReference type="Pfam" id="PF12704"/>
    </source>
</evidence>
<feature type="transmembrane region" description="Helical" evidence="6">
    <location>
        <begin position="21"/>
        <end position="42"/>
    </location>
</feature>
<organism evidence="9 10">
    <name type="scientific">Ferrimonas sediminicola</name>
    <dbReference type="NCBI Taxonomy" id="2569538"/>
    <lineage>
        <taxon>Bacteria</taxon>
        <taxon>Pseudomonadati</taxon>
        <taxon>Pseudomonadota</taxon>
        <taxon>Gammaproteobacteria</taxon>
        <taxon>Alteromonadales</taxon>
        <taxon>Ferrimonadaceae</taxon>
        <taxon>Ferrimonas</taxon>
    </lineage>
</organism>
<evidence type="ECO:0000256" key="1">
    <source>
        <dbReference type="ARBA" id="ARBA00004651"/>
    </source>
</evidence>
<dbReference type="RefSeq" id="WP_136851810.1">
    <property type="nucleotide sequence ID" value="NZ_SWCI01000002.1"/>
</dbReference>
<dbReference type="GO" id="GO:0022857">
    <property type="term" value="F:transmembrane transporter activity"/>
    <property type="evidence" value="ECO:0007669"/>
    <property type="project" value="TreeGrafter"/>
</dbReference>
<dbReference type="InterPro" id="IPR050250">
    <property type="entry name" value="Macrolide_Exporter_MacB"/>
</dbReference>
<evidence type="ECO:0000256" key="2">
    <source>
        <dbReference type="ARBA" id="ARBA00022475"/>
    </source>
</evidence>
<name>A0A4U1BHC6_9GAMM</name>
<dbReference type="AlphaFoldDB" id="A0A4U1BHC6"/>
<feature type="domain" description="MacB-like periplasmic core" evidence="8">
    <location>
        <begin position="20"/>
        <end position="272"/>
    </location>
</feature>
<keyword evidence="3 6" id="KW-0812">Transmembrane</keyword>
<feature type="domain" description="ABC3 transporter permease C-terminal" evidence="7">
    <location>
        <begin position="314"/>
        <end position="430"/>
    </location>
</feature>
<evidence type="ECO:0000256" key="4">
    <source>
        <dbReference type="ARBA" id="ARBA00022989"/>
    </source>
</evidence>
<comment type="caution">
    <text evidence="9">The sequence shown here is derived from an EMBL/GenBank/DDBJ whole genome shotgun (WGS) entry which is preliminary data.</text>
</comment>
<dbReference type="PANTHER" id="PTHR30572:SF18">
    <property type="entry name" value="ABC-TYPE MACROLIDE FAMILY EXPORT SYSTEM PERMEASE COMPONENT 2"/>
    <property type="match status" value="1"/>
</dbReference>
<dbReference type="InterPro" id="IPR003838">
    <property type="entry name" value="ABC3_permease_C"/>
</dbReference>
<keyword evidence="5 6" id="KW-0472">Membrane</keyword>
<sequence>MLTYYLKLAWLSLKQSPVISALMVLAIAIGIGTAGTSLTVHYTMSHNPMAHKDGRLYAVQLKSHPDGQDAATADGLYRQITYQDAVNLSRQAGPVRQSPMIRTGFTIKPSKPEAYPFIADGRAATRDFFPMFEVHFLHGAPWSAEQDQLAAPVTVISRSLNHKLFGGGDNVGRTIDANGKSYTVVGIIEDYRPQPLFYDVNNGAFHSHEEMFIPFSLLPVHKVRAWGNTDGWKQEEINSYADRLGSELYWIQYWVELDGPEHRARYQQQLAAYIEQQKPLGRFPSETAFASLRSVSQWLEYNEVVSEDNRILLALSFLFLLVCLVNMVGLLLAKFLRRANHAGIRRALGASQGQILAQHMMEVMVIGVLGGLLGSLLSLFGLAGLRQLYPGYDQLARMDFTILGSLIALSVVAALLAGLFPAWRIGRTNPANYLKSQ</sequence>
<keyword evidence="10" id="KW-1185">Reference proteome</keyword>
<dbReference type="InterPro" id="IPR025857">
    <property type="entry name" value="MacB_PCD"/>
</dbReference>
<evidence type="ECO:0000256" key="3">
    <source>
        <dbReference type="ARBA" id="ARBA00022692"/>
    </source>
</evidence>
<dbReference type="EMBL" id="SWCI01000002">
    <property type="protein sequence ID" value="TKB50437.1"/>
    <property type="molecule type" value="Genomic_DNA"/>
</dbReference>
<feature type="transmembrane region" description="Helical" evidence="6">
    <location>
        <begin position="402"/>
        <end position="423"/>
    </location>
</feature>
<accession>A0A4U1BHC6</accession>
<comment type="subcellular location">
    <subcellularLocation>
        <location evidence="1">Cell membrane</location>
        <topology evidence="1">Multi-pass membrane protein</topology>
    </subcellularLocation>
</comment>
<keyword evidence="4 6" id="KW-1133">Transmembrane helix</keyword>
<keyword evidence="2" id="KW-1003">Cell membrane</keyword>
<evidence type="ECO:0000313" key="10">
    <source>
        <dbReference type="Proteomes" id="UP000305674"/>
    </source>
</evidence>
<dbReference type="GO" id="GO:0005886">
    <property type="term" value="C:plasma membrane"/>
    <property type="evidence" value="ECO:0007669"/>
    <property type="project" value="UniProtKB-SubCell"/>
</dbReference>
<proteinExistence type="predicted"/>
<reference evidence="9 10" key="1">
    <citation type="submission" date="2019-04" db="EMBL/GenBank/DDBJ databases">
        <authorList>
            <person name="Hwang J.C."/>
        </authorList>
    </citation>
    <scope>NUCLEOTIDE SEQUENCE [LARGE SCALE GENOMIC DNA]</scope>
    <source>
        <strain evidence="9 10">IMCC35001</strain>
    </source>
</reference>
<dbReference type="Proteomes" id="UP000305674">
    <property type="component" value="Unassembled WGS sequence"/>
</dbReference>